<proteinExistence type="predicted"/>
<keyword evidence="4 5" id="KW-0472">Membrane</keyword>
<dbReference type="GO" id="GO:0005778">
    <property type="term" value="C:peroxisomal membrane"/>
    <property type="evidence" value="ECO:0007669"/>
    <property type="project" value="TreeGrafter"/>
</dbReference>
<sequence length="444" mass="48775">MTLFTTHKSTGVRAGVSQLVNRVLVNTAREQERQAFNPPQPPLNLLTTTPWNVSRLIVRLGPVVQVCDTVRDLVRWTDPVKTVLLMLAWVTLCYYPTMLCVTPNLFVILVIMRNHHMQKNQFFREASQTSSTGALGSAWSTSIAVGSEQYVRNMQYCDAFDSLVTHSRVLDWSHPQTTSRILQWSMISIPIVWLIYFAVPFNYVLLVAGVAGFLHKTTGVRAQRVLGAPFVAIPALGRRMSSMINVLKGLDPMGLQNGGAGTGVLGGGPPIMSGGSGGGGSSGVGAMLSDSAAMMGEALVGGGAGMVPAVMRPSPIMSLRNKAPSPRQLPNPAPVTVSLFENQRWWAGPGWIAHLLSQERTPWSDAAGTVAYPPPTEYQVPQGWAWVDDWRIDGEWFATDSEGWVYSDHKWMMPTPHAGLNSLTRRRRWVRTMLQGPKQTRGMR</sequence>
<evidence type="ECO:0000256" key="3">
    <source>
        <dbReference type="ARBA" id="ARBA00022989"/>
    </source>
</evidence>
<gene>
    <name evidence="8" type="primary">PEX30_2</name>
    <name evidence="8" type="ORF">HDU87_005210</name>
</gene>
<dbReference type="GO" id="GO:0012505">
    <property type="term" value="C:endomembrane system"/>
    <property type="evidence" value="ECO:0007669"/>
    <property type="project" value="UniProtKB-SubCell"/>
</dbReference>
<keyword evidence="3 5" id="KW-1133">Transmembrane helix</keyword>
<protein>
    <submittedName>
        <fullName evidence="8">Peroxisome- protein</fullName>
    </submittedName>
</protein>
<keyword evidence="9" id="KW-1185">Reference proteome</keyword>
<dbReference type="Pfam" id="PF06398">
    <property type="entry name" value="Pex24p"/>
    <property type="match status" value="1"/>
</dbReference>
<reference evidence="8" key="1">
    <citation type="submission" date="2020-05" db="EMBL/GenBank/DDBJ databases">
        <title>Phylogenomic resolution of chytrid fungi.</title>
        <authorList>
            <person name="Stajich J.E."/>
            <person name="Amses K."/>
            <person name="Simmons R."/>
            <person name="Seto K."/>
            <person name="Myers J."/>
            <person name="Bonds A."/>
            <person name="Quandt C.A."/>
            <person name="Barry K."/>
            <person name="Liu P."/>
            <person name="Grigoriev I."/>
            <person name="Longcore J.E."/>
            <person name="James T.Y."/>
        </authorList>
    </citation>
    <scope>NUCLEOTIDE SEQUENCE</scope>
    <source>
        <strain evidence="8">JEL0379</strain>
    </source>
</reference>
<comment type="subcellular location">
    <subcellularLocation>
        <location evidence="1">Endomembrane system</location>
        <topology evidence="1">Multi-pass membrane protein</topology>
    </subcellularLocation>
</comment>
<feature type="domain" description="Peroxin/Ferlin" evidence="7">
    <location>
        <begin position="403"/>
        <end position="436"/>
    </location>
</feature>
<keyword evidence="2 5" id="KW-0812">Transmembrane</keyword>
<feature type="transmembrane region" description="Helical" evidence="5">
    <location>
        <begin position="191"/>
        <end position="214"/>
    </location>
</feature>
<dbReference type="InterPro" id="IPR010482">
    <property type="entry name" value="TECPR1-like_DysF"/>
</dbReference>
<evidence type="ECO:0000259" key="6">
    <source>
        <dbReference type="SMART" id="SM00693"/>
    </source>
</evidence>
<dbReference type="InterPro" id="IPR006614">
    <property type="entry name" value="Peroxin/Ferlin"/>
</dbReference>
<feature type="domain" description="Peroxin/Ferlin" evidence="6">
    <location>
        <begin position="332"/>
        <end position="393"/>
    </location>
</feature>
<organism evidence="8 9">
    <name type="scientific">Geranomyces variabilis</name>
    <dbReference type="NCBI Taxonomy" id="109894"/>
    <lineage>
        <taxon>Eukaryota</taxon>
        <taxon>Fungi</taxon>
        <taxon>Fungi incertae sedis</taxon>
        <taxon>Chytridiomycota</taxon>
        <taxon>Chytridiomycota incertae sedis</taxon>
        <taxon>Chytridiomycetes</taxon>
        <taxon>Spizellomycetales</taxon>
        <taxon>Powellomycetaceae</taxon>
        <taxon>Geranomyces</taxon>
    </lineage>
</organism>
<dbReference type="PANTHER" id="PTHR31679">
    <property type="entry name" value="PEROXISOMAL MEMBRANE PROTEIN PEX30-RELATED"/>
    <property type="match status" value="1"/>
</dbReference>
<evidence type="ECO:0000313" key="9">
    <source>
        <dbReference type="Proteomes" id="UP001212152"/>
    </source>
</evidence>
<evidence type="ECO:0000256" key="1">
    <source>
        <dbReference type="ARBA" id="ARBA00004127"/>
    </source>
</evidence>
<dbReference type="SMART" id="SM00694">
    <property type="entry name" value="DysFC"/>
    <property type="match status" value="1"/>
</dbReference>
<evidence type="ECO:0000256" key="5">
    <source>
        <dbReference type="SAM" id="Phobius"/>
    </source>
</evidence>
<dbReference type="InterPro" id="IPR052646">
    <property type="entry name" value="Peroxisomal_PEX28-32"/>
</dbReference>
<accession>A0AAD5THB2</accession>
<name>A0AAD5THB2_9FUNG</name>
<dbReference type="AlphaFoldDB" id="A0AAD5THB2"/>
<evidence type="ECO:0000256" key="2">
    <source>
        <dbReference type="ARBA" id="ARBA00022692"/>
    </source>
</evidence>
<evidence type="ECO:0000313" key="8">
    <source>
        <dbReference type="EMBL" id="KAJ3176516.1"/>
    </source>
</evidence>
<evidence type="ECO:0000259" key="7">
    <source>
        <dbReference type="SMART" id="SM00694"/>
    </source>
</evidence>
<dbReference type="EMBL" id="JADGJQ010000040">
    <property type="protein sequence ID" value="KAJ3176516.1"/>
    <property type="molecule type" value="Genomic_DNA"/>
</dbReference>
<feature type="transmembrane region" description="Helical" evidence="5">
    <location>
        <begin position="83"/>
        <end position="111"/>
    </location>
</feature>
<dbReference type="Proteomes" id="UP001212152">
    <property type="component" value="Unassembled WGS sequence"/>
</dbReference>
<comment type="caution">
    <text evidence="8">The sequence shown here is derived from an EMBL/GenBank/DDBJ whole genome shotgun (WGS) entry which is preliminary data.</text>
</comment>
<dbReference type="SMART" id="SM00693">
    <property type="entry name" value="DysFN"/>
    <property type="match status" value="1"/>
</dbReference>
<evidence type="ECO:0000256" key="4">
    <source>
        <dbReference type="ARBA" id="ARBA00023136"/>
    </source>
</evidence>
<dbReference type="GO" id="GO:0007031">
    <property type="term" value="P:peroxisome organization"/>
    <property type="evidence" value="ECO:0007669"/>
    <property type="project" value="UniProtKB-ARBA"/>
</dbReference>
<dbReference type="PANTHER" id="PTHR31679:SF2">
    <property type="entry name" value="PEROXISOMAL MEMBRANE PROTEIN PEX30-RELATED"/>
    <property type="match status" value="1"/>
</dbReference>